<keyword evidence="2" id="KW-1185">Reference proteome</keyword>
<dbReference type="InterPro" id="IPR036758">
    <property type="entry name" value="At5g01610-like"/>
</dbReference>
<evidence type="ECO:0000313" key="2">
    <source>
        <dbReference type="Proteomes" id="UP001443914"/>
    </source>
</evidence>
<sequence length="179" mass="20107">MEKTLTKVASLNIGSLWISKKPKHELSNISDDLNSITSTIEDKAKWVFSKLKGKGGQKPLPDLLRDYNLPTGLFPRNIVCYEYDESNSKLIVYMSSPMEVSFRDSSVVRYSNRVKGTLSKGKLVGVEGMKTKVLVWVKVTSVSVESYKSNKVLFNGSVKKVRAKDAYQVLYDGVKVQDF</sequence>
<organism evidence="1 2">
    <name type="scientific">Saponaria officinalis</name>
    <name type="common">Common soapwort</name>
    <name type="synonym">Lychnis saponaria</name>
    <dbReference type="NCBI Taxonomy" id="3572"/>
    <lineage>
        <taxon>Eukaryota</taxon>
        <taxon>Viridiplantae</taxon>
        <taxon>Streptophyta</taxon>
        <taxon>Embryophyta</taxon>
        <taxon>Tracheophyta</taxon>
        <taxon>Spermatophyta</taxon>
        <taxon>Magnoliopsida</taxon>
        <taxon>eudicotyledons</taxon>
        <taxon>Gunneridae</taxon>
        <taxon>Pentapetalae</taxon>
        <taxon>Caryophyllales</taxon>
        <taxon>Caryophyllaceae</taxon>
        <taxon>Caryophylleae</taxon>
        <taxon>Saponaria</taxon>
    </lineage>
</organism>
<reference evidence="1" key="1">
    <citation type="submission" date="2024-03" db="EMBL/GenBank/DDBJ databases">
        <title>WGS assembly of Saponaria officinalis var. Norfolk2.</title>
        <authorList>
            <person name="Jenkins J."/>
            <person name="Shu S."/>
            <person name="Grimwood J."/>
            <person name="Barry K."/>
            <person name="Goodstein D."/>
            <person name="Schmutz J."/>
            <person name="Leebens-Mack J."/>
            <person name="Osbourn A."/>
        </authorList>
    </citation>
    <scope>NUCLEOTIDE SEQUENCE [LARGE SCALE GENOMIC DNA]</scope>
    <source>
        <strain evidence="1">JIC</strain>
    </source>
</reference>
<dbReference type="PANTHER" id="PTHR31676:SF0">
    <property type="entry name" value="OS03G0210500 PROTEIN"/>
    <property type="match status" value="1"/>
</dbReference>
<accession>A0AAW1MMY5</accession>
<dbReference type="AlphaFoldDB" id="A0AAW1MMY5"/>
<dbReference type="Proteomes" id="UP001443914">
    <property type="component" value="Unassembled WGS sequence"/>
</dbReference>
<comment type="caution">
    <text evidence="1">The sequence shown here is derived from an EMBL/GenBank/DDBJ whole genome shotgun (WGS) entry which is preliminary data.</text>
</comment>
<dbReference type="SUPFAM" id="SSF141562">
    <property type="entry name" value="At5g01610-like"/>
    <property type="match status" value="1"/>
</dbReference>
<protein>
    <submittedName>
        <fullName evidence="1">Uncharacterized protein</fullName>
    </submittedName>
</protein>
<dbReference type="PANTHER" id="PTHR31676">
    <property type="entry name" value="T31J12.3 PROTEIN-RELATED"/>
    <property type="match status" value="1"/>
</dbReference>
<dbReference type="Gene3D" id="2.30.240.10">
    <property type="entry name" value="At5g01610-like"/>
    <property type="match status" value="1"/>
</dbReference>
<dbReference type="EMBL" id="JBDFQZ010000002">
    <property type="protein sequence ID" value="KAK9748096.1"/>
    <property type="molecule type" value="Genomic_DNA"/>
</dbReference>
<evidence type="ECO:0000313" key="1">
    <source>
        <dbReference type="EMBL" id="KAK9748096.1"/>
    </source>
</evidence>
<dbReference type="Pfam" id="PF04398">
    <property type="entry name" value="DUF538"/>
    <property type="match status" value="1"/>
</dbReference>
<dbReference type="InterPro" id="IPR007493">
    <property type="entry name" value="DUF538"/>
</dbReference>
<gene>
    <name evidence="1" type="ORF">RND81_02G035800</name>
</gene>
<name>A0AAW1MMY5_SAPOF</name>
<proteinExistence type="predicted"/>